<evidence type="ECO:0000313" key="8">
    <source>
        <dbReference type="Proteomes" id="UP001337655"/>
    </source>
</evidence>
<evidence type="ECO:0000259" key="6">
    <source>
        <dbReference type="Pfam" id="PF04082"/>
    </source>
</evidence>
<sequence>MTTRDSIQIDATELEQDQVQEEALTDGMALSFVDEMNTAFFGPSSNIAFTRHILRAMARSINQPKPPPTHRSSMSGGILDYSRAPSPTSPGEAAASKQKINVYELPPVAEMEEHIEIYFLNTGILFPFIHQPSFMRTYHEFKASSFTRIRQAWLGLLNIVMAMGCALGPSEDGSVRGPRAFSFYERAVALAAKPSVRGPNLDVVQYLLLASQYLQGTQKSSEFCSGAGGVQSGS</sequence>
<dbReference type="GO" id="GO:0000978">
    <property type="term" value="F:RNA polymerase II cis-regulatory region sequence-specific DNA binding"/>
    <property type="evidence" value="ECO:0007669"/>
    <property type="project" value="TreeGrafter"/>
</dbReference>
<proteinExistence type="predicted"/>
<evidence type="ECO:0000256" key="4">
    <source>
        <dbReference type="ARBA" id="ARBA00023242"/>
    </source>
</evidence>
<keyword evidence="4" id="KW-0539">Nucleus</keyword>
<dbReference type="RefSeq" id="XP_064655111.1">
    <property type="nucleotide sequence ID" value="XM_064806806.1"/>
</dbReference>
<dbReference type="EMBL" id="JAVRRT010000018">
    <property type="protein sequence ID" value="KAK5164915.1"/>
    <property type="molecule type" value="Genomic_DNA"/>
</dbReference>
<dbReference type="Pfam" id="PF04082">
    <property type="entry name" value="Fungal_trans"/>
    <property type="match status" value="1"/>
</dbReference>
<dbReference type="InterPro" id="IPR051127">
    <property type="entry name" value="Fungal_SecMet_Regulators"/>
</dbReference>
<dbReference type="InterPro" id="IPR007219">
    <property type="entry name" value="XnlR_reg_dom"/>
</dbReference>
<evidence type="ECO:0000256" key="3">
    <source>
        <dbReference type="ARBA" id="ARBA00023163"/>
    </source>
</evidence>
<dbReference type="PANTHER" id="PTHR47424:SF3">
    <property type="entry name" value="REGULATORY PROTEIN GAL4"/>
    <property type="match status" value="1"/>
</dbReference>
<evidence type="ECO:0000313" key="7">
    <source>
        <dbReference type="EMBL" id="KAK5164915.1"/>
    </source>
</evidence>
<keyword evidence="1" id="KW-0805">Transcription regulation</keyword>
<keyword evidence="3" id="KW-0804">Transcription</keyword>
<evidence type="ECO:0000256" key="2">
    <source>
        <dbReference type="ARBA" id="ARBA00023125"/>
    </source>
</evidence>
<dbReference type="GeneID" id="89930910"/>
<dbReference type="PANTHER" id="PTHR47424">
    <property type="entry name" value="REGULATORY PROTEIN GAL4"/>
    <property type="match status" value="1"/>
</dbReference>
<dbReference type="GO" id="GO:0008270">
    <property type="term" value="F:zinc ion binding"/>
    <property type="evidence" value="ECO:0007669"/>
    <property type="project" value="InterPro"/>
</dbReference>
<evidence type="ECO:0000256" key="5">
    <source>
        <dbReference type="SAM" id="MobiDB-lite"/>
    </source>
</evidence>
<organism evidence="7 8">
    <name type="scientific">Saxophila tyrrhenica</name>
    <dbReference type="NCBI Taxonomy" id="1690608"/>
    <lineage>
        <taxon>Eukaryota</taxon>
        <taxon>Fungi</taxon>
        <taxon>Dikarya</taxon>
        <taxon>Ascomycota</taxon>
        <taxon>Pezizomycotina</taxon>
        <taxon>Dothideomycetes</taxon>
        <taxon>Dothideomycetidae</taxon>
        <taxon>Mycosphaerellales</taxon>
        <taxon>Extremaceae</taxon>
        <taxon>Saxophila</taxon>
    </lineage>
</organism>
<reference evidence="7 8" key="1">
    <citation type="submission" date="2023-08" db="EMBL/GenBank/DDBJ databases">
        <title>Black Yeasts Isolated from many extreme environments.</title>
        <authorList>
            <person name="Coleine C."/>
            <person name="Stajich J.E."/>
            <person name="Selbmann L."/>
        </authorList>
    </citation>
    <scope>NUCLEOTIDE SEQUENCE [LARGE SCALE GENOMIC DNA]</scope>
    <source>
        <strain evidence="7 8">CCFEE 5935</strain>
    </source>
</reference>
<name>A0AAV9NYS7_9PEZI</name>
<accession>A0AAV9NYS7</accession>
<feature type="region of interest" description="Disordered" evidence="5">
    <location>
        <begin position="60"/>
        <end position="96"/>
    </location>
</feature>
<feature type="domain" description="Xylanolytic transcriptional activator regulatory" evidence="6">
    <location>
        <begin position="115"/>
        <end position="220"/>
    </location>
</feature>
<dbReference type="GO" id="GO:0000435">
    <property type="term" value="P:positive regulation of transcription from RNA polymerase II promoter by galactose"/>
    <property type="evidence" value="ECO:0007669"/>
    <property type="project" value="TreeGrafter"/>
</dbReference>
<dbReference type="CDD" id="cd12148">
    <property type="entry name" value="fungal_TF_MHR"/>
    <property type="match status" value="1"/>
</dbReference>
<dbReference type="AlphaFoldDB" id="A0AAV9NYS7"/>
<protein>
    <recommendedName>
        <fullName evidence="6">Xylanolytic transcriptional activator regulatory domain-containing protein</fullName>
    </recommendedName>
</protein>
<gene>
    <name evidence="7" type="ORF">LTR77_009579</name>
</gene>
<dbReference type="GO" id="GO:0000981">
    <property type="term" value="F:DNA-binding transcription factor activity, RNA polymerase II-specific"/>
    <property type="evidence" value="ECO:0007669"/>
    <property type="project" value="TreeGrafter"/>
</dbReference>
<comment type="caution">
    <text evidence="7">The sequence shown here is derived from an EMBL/GenBank/DDBJ whole genome shotgun (WGS) entry which is preliminary data.</text>
</comment>
<dbReference type="GO" id="GO:0005634">
    <property type="term" value="C:nucleus"/>
    <property type="evidence" value="ECO:0007669"/>
    <property type="project" value="TreeGrafter"/>
</dbReference>
<keyword evidence="8" id="KW-1185">Reference proteome</keyword>
<keyword evidence="2" id="KW-0238">DNA-binding</keyword>
<dbReference type="GO" id="GO:0006351">
    <property type="term" value="P:DNA-templated transcription"/>
    <property type="evidence" value="ECO:0007669"/>
    <property type="project" value="InterPro"/>
</dbReference>
<evidence type="ECO:0000256" key="1">
    <source>
        <dbReference type="ARBA" id="ARBA00023015"/>
    </source>
</evidence>
<dbReference type="Proteomes" id="UP001337655">
    <property type="component" value="Unassembled WGS sequence"/>
</dbReference>